<name>A0A9P8NZH5_9ASCO</name>
<evidence type="ECO:0000313" key="1">
    <source>
        <dbReference type="EMBL" id="KAH3661904.1"/>
    </source>
</evidence>
<reference evidence="1" key="2">
    <citation type="submission" date="2021-01" db="EMBL/GenBank/DDBJ databases">
        <authorList>
            <person name="Schikora-Tamarit M.A."/>
        </authorList>
    </citation>
    <scope>NUCLEOTIDE SEQUENCE</scope>
    <source>
        <strain evidence="1">CBS6075</strain>
    </source>
</reference>
<reference evidence="1" key="1">
    <citation type="journal article" date="2021" name="Open Biol.">
        <title>Shared evolutionary footprints suggest mitochondrial oxidative damage underlies multiple complex I losses in fungi.</title>
        <authorList>
            <person name="Schikora-Tamarit M.A."/>
            <person name="Marcet-Houben M."/>
            <person name="Nosek J."/>
            <person name="Gabaldon T."/>
        </authorList>
    </citation>
    <scope>NUCLEOTIDE SEQUENCE</scope>
    <source>
        <strain evidence="1">CBS6075</strain>
    </source>
</reference>
<dbReference type="AlphaFoldDB" id="A0A9P8NZH5"/>
<proteinExistence type="predicted"/>
<dbReference type="RefSeq" id="XP_046059008.1">
    <property type="nucleotide sequence ID" value="XM_046207334.1"/>
</dbReference>
<evidence type="ECO:0000313" key="2">
    <source>
        <dbReference type="Proteomes" id="UP000769157"/>
    </source>
</evidence>
<sequence>MHHSDVQVSVPNPIDTILQILDRSQNYLCIEIVNQLGDQLGLNWKLLIQNCKVIFHLILISDDDSFTVGIVSGSSGSSQHLKNVLWREFNPSTFLWRVDIGTFDNNCVCWEINTPCQGGRRNQNFQISLSKQIFCCRSVLSVHSGMVNSKSHGEDTFQAFALCVVGFSPQNLLNTRRKFDKISSLFSFNQLVNHPFRSLFCFFSGMHKDDHLMAVGDVLHNFVVANFVHCLKPLQRLFLGDTNKLLGQRTWSVGSIEIEQSFFLNFKEPSHIHVIWKCSRQSNQSGGIFVIIV</sequence>
<protein>
    <submittedName>
        <fullName evidence="1">Uncharacterized protein</fullName>
    </submittedName>
</protein>
<accession>A0A9P8NZH5</accession>
<dbReference type="OrthoDB" id="10557342at2759"/>
<dbReference type="Proteomes" id="UP000769157">
    <property type="component" value="Unassembled WGS sequence"/>
</dbReference>
<keyword evidence="2" id="KW-1185">Reference proteome</keyword>
<dbReference type="EMBL" id="JAEUBE010000414">
    <property type="protein sequence ID" value="KAH3661904.1"/>
    <property type="molecule type" value="Genomic_DNA"/>
</dbReference>
<comment type="caution">
    <text evidence="1">The sequence shown here is derived from an EMBL/GenBank/DDBJ whole genome shotgun (WGS) entry which is preliminary data.</text>
</comment>
<gene>
    <name evidence="1" type="ORF">OGAPHI_006083</name>
</gene>
<organism evidence="1 2">
    <name type="scientific">Ogataea philodendri</name>
    <dbReference type="NCBI Taxonomy" id="1378263"/>
    <lineage>
        <taxon>Eukaryota</taxon>
        <taxon>Fungi</taxon>
        <taxon>Dikarya</taxon>
        <taxon>Ascomycota</taxon>
        <taxon>Saccharomycotina</taxon>
        <taxon>Pichiomycetes</taxon>
        <taxon>Pichiales</taxon>
        <taxon>Pichiaceae</taxon>
        <taxon>Ogataea</taxon>
    </lineage>
</organism>
<dbReference type="GeneID" id="70238047"/>